<evidence type="ECO:0000313" key="7">
    <source>
        <dbReference type="Proteomes" id="UP001181622"/>
    </source>
</evidence>
<sequence length="216" mass="22682">MNIRIGPATIEVSPARALDAEQFECCEGSALIAAGANIERMFLPHKGLVAILERPPVGAVAGAGLVGAGGVVGYAAVLGPAVASGDSIALSAVSGVSISAAGFRREAGHDQRLWSAMGAYATRRIASTERLCACVALHSVEQRLARWLLQASDLLGADRIDITHRRLADVHGVRRASVTTGLHMLEGERAIVCQHRRITVRDKRKLAALSCGCEAM</sequence>
<dbReference type="Proteomes" id="UP001181622">
    <property type="component" value="Unassembled WGS sequence"/>
</dbReference>
<reference evidence="6" key="1">
    <citation type="submission" date="2020-10" db="EMBL/GenBank/DDBJ databases">
        <authorList>
            <person name="Abbas A."/>
            <person name="Razzaq R."/>
            <person name="Waqas M."/>
            <person name="Abbas N."/>
            <person name="Nielsen T.K."/>
            <person name="Hansen L.H."/>
            <person name="Hussain S."/>
            <person name="Shahid M."/>
        </authorList>
    </citation>
    <scope>NUCLEOTIDE SEQUENCE</scope>
    <source>
        <strain evidence="6">S14</strain>
    </source>
</reference>
<dbReference type="RefSeq" id="WP_309391829.1">
    <property type="nucleotide sequence ID" value="NZ_JADBEO010000021.1"/>
</dbReference>
<organism evidence="6 7">
    <name type="scientific">Chelatococcus sambhunathii</name>
    <dbReference type="NCBI Taxonomy" id="363953"/>
    <lineage>
        <taxon>Bacteria</taxon>
        <taxon>Pseudomonadati</taxon>
        <taxon>Pseudomonadota</taxon>
        <taxon>Alphaproteobacteria</taxon>
        <taxon>Hyphomicrobiales</taxon>
        <taxon>Chelatococcaceae</taxon>
        <taxon>Chelatococcus</taxon>
    </lineage>
</organism>
<keyword evidence="1" id="KW-0805">Transcription regulation</keyword>
<dbReference type="PROSITE" id="PS51063">
    <property type="entry name" value="HTH_CRP_2"/>
    <property type="match status" value="1"/>
</dbReference>
<dbReference type="PROSITE" id="PS50042">
    <property type="entry name" value="CNMP_BINDING_3"/>
    <property type="match status" value="1"/>
</dbReference>
<dbReference type="EMBL" id="JADBEO010000021">
    <property type="protein sequence ID" value="MDR4307200.1"/>
    <property type="molecule type" value="Genomic_DNA"/>
</dbReference>
<evidence type="ECO:0000256" key="2">
    <source>
        <dbReference type="ARBA" id="ARBA00023125"/>
    </source>
</evidence>
<keyword evidence="7" id="KW-1185">Reference proteome</keyword>
<dbReference type="InterPro" id="IPR014710">
    <property type="entry name" value="RmlC-like_jellyroll"/>
</dbReference>
<keyword evidence="3" id="KW-0804">Transcription</keyword>
<evidence type="ECO:0000259" key="5">
    <source>
        <dbReference type="PROSITE" id="PS51063"/>
    </source>
</evidence>
<keyword evidence="2" id="KW-0238">DNA-binding</keyword>
<name>A0ABU1DGF3_9HYPH</name>
<dbReference type="SUPFAM" id="SSF51206">
    <property type="entry name" value="cAMP-binding domain-like"/>
    <property type="match status" value="1"/>
</dbReference>
<gene>
    <name evidence="6" type="ORF">IHQ68_11280</name>
</gene>
<comment type="caution">
    <text evidence="6">The sequence shown here is derived from an EMBL/GenBank/DDBJ whole genome shotgun (WGS) entry which is preliminary data.</text>
</comment>
<evidence type="ECO:0000256" key="3">
    <source>
        <dbReference type="ARBA" id="ARBA00023163"/>
    </source>
</evidence>
<accession>A0ABU1DGF3</accession>
<dbReference type="InterPro" id="IPR012318">
    <property type="entry name" value="HTH_CRP"/>
</dbReference>
<dbReference type="InterPro" id="IPR036388">
    <property type="entry name" value="WH-like_DNA-bd_sf"/>
</dbReference>
<proteinExistence type="predicted"/>
<evidence type="ECO:0000313" key="6">
    <source>
        <dbReference type="EMBL" id="MDR4307200.1"/>
    </source>
</evidence>
<evidence type="ECO:0000256" key="1">
    <source>
        <dbReference type="ARBA" id="ARBA00023015"/>
    </source>
</evidence>
<dbReference type="Gene3D" id="2.60.120.10">
    <property type="entry name" value="Jelly Rolls"/>
    <property type="match status" value="1"/>
</dbReference>
<dbReference type="Pfam" id="PF13545">
    <property type="entry name" value="HTH_Crp_2"/>
    <property type="match status" value="1"/>
</dbReference>
<protein>
    <submittedName>
        <fullName evidence="6">Crp/Fnr family transcriptional regulator</fullName>
    </submittedName>
</protein>
<feature type="domain" description="HTH crp-type" evidence="5">
    <location>
        <begin position="138"/>
        <end position="204"/>
    </location>
</feature>
<feature type="domain" description="Cyclic nucleotide-binding" evidence="4">
    <location>
        <begin position="17"/>
        <end position="105"/>
    </location>
</feature>
<dbReference type="InterPro" id="IPR036390">
    <property type="entry name" value="WH_DNA-bd_sf"/>
</dbReference>
<evidence type="ECO:0000259" key="4">
    <source>
        <dbReference type="PROSITE" id="PS50042"/>
    </source>
</evidence>
<dbReference type="InterPro" id="IPR018490">
    <property type="entry name" value="cNMP-bd_dom_sf"/>
</dbReference>
<dbReference type="SUPFAM" id="SSF46785">
    <property type="entry name" value="Winged helix' DNA-binding domain"/>
    <property type="match status" value="1"/>
</dbReference>
<dbReference type="InterPro" id="IPR000595">
    <property type="entry name" value="cNMP-bd_dom"/>
</dbReference>
<dbReference type="Gene3D" id="1.10.10.10">
    <property type="entry name" value="Winged helix-like DNA-binding domain superfamily/Winged helix DNA-binding domain"/>
    <property type="match status" value="1"/>
</dbReference>